<reference evidence="1 2" key="1">
    <citation type="journal article" date="2014" name="BMC Genomics">
        <title>Genome and secretome analysis of the hemibiotrophic fungal pathogen, Moniliophthora roreri, which causes frosty pod rot disease of cacao: mechanisms of the biotrophic and necrotrophic phases.</title>
        <authorList>
            <person name="Meinhardt L.W."/>
            <person name="Costa G.G.L."/>
            <person name="Thomazella D.P.T."/>
            <person name="Teixeira P.J.P.L."/>
            <person name="Carazzolle M.F."/>
            <person name="Schuster S.C."/>
            <person name="Carlson J.E."/>
            <person name="Guiltinan M.J."/>
            <person name="Mieczkowski P."/>
            <person name="Farmer A."/>
            <person name="Ramaraj T."/>
            <person name="Crozier J."/>
            <person name="Davis R.E."/>
            <person name="Shao J."/>
            <person name="Melnick R.L."/>
            <person name="Pereira G.A.G."/>
            <person name="Bailey B.A."/>
        </authorList>
    </citation>
    <scope>NUCLEOTIDE SEQUENCE [LARGE SCALE GENOMIC DNA]</scope>
    <source>
        <strain evidence="1 2">MCA 2997</strain>
    </source>
</reference>
<dbReference type="OrthoDB" id="3063557at2759"/>
<comment type="caution">
    <text evidence="1">The sequence shown here is derived from an EMBL/GenBank/DDBJ whole genome shotgun (WGS) entry which is preliminary data.</text>
</comment>
<dbReference type="AlphaFoldDB" id="V2XW36"/>
<dbReference type="HOGENOM" id="CLU_025147_0_0_1"/>
<sequence length="607" mass="70271">MSIQGSSRLTIENSQLTNVRRDQYNTHVQGDLIQYFNREKSQEKTIWDDYRNIATYEICLKRRVGETLVNRSDQKKWRHLNACRKISIASISGEDKDLEFLYILYSGPDAMRAFQQDFEQFSSIKDINYVQLYGYNWGISLPALVSHNTPVPVSHILEQNQFSPLLHTYIQHQSAVAQISSSNLDVRELWLDPRTGQLFRGPFVDWSFNWMTFALGLGSNSTSNSPTLLSLQTYSDSTAIFNYLIQTLTAHDFLHGINWSNKMISEPIANEDIASILSSLPGTIYNRTYLKIIARWPGDRKKWHFKLEGQWNIPDAMWESKVDIDDGLIRFTILPSDIQALHNHQFWLFYDLVGEWDEFAESWLSQAHSMFSQLGICKDEWEEYTIMLRFWLELDCQKKHLTQNNRDTPANKPLYLFILPIPKPSDSETIWNSWVTGSKYFWSFDSSGNQEVSEDLELPSLLSRIMVRHVWWDHSAYNAIQQLHISKGFDPRTLSLTQLLEFSILEVIGDEERFEELQDAQLLSEATASSSSLVIEAHASTQPCIDSGDTPIISIYNGICMAKYQISADNLQTKTSKEWRIREKIKNTLTKVLKRSKDSKRKHIVGC</sequence>
<protein>
    <submittedName>
        <fullName evidence="1">Uncharacterized protein</fullName>
    </submittedName>
</protein>
<organism evidence="1 2">
    <name type="scientific">Moniliophthora roreri (strain MCA 2997)</name>
    <name type="common">Cocoa frosty pod rot fungus</name>
    <name type="synonym">Crinipellis roreri</name>
    <dbReference type="NCBI Taxonomy" id="1381753"/>
    <lineage>
        <taxon>Eukaryota</taxon>
        <taxon>Fungi</taxon>
        <taxon>Dikarya</taxon>
        <taxon>Basidiomycota</taxon>
        <taxon>Agaricomycotina</taxon>
        <taxon>Agaricomycetes</taxon>
        <taxon>Agaricomycetidae</taxon>
        <taxon>Agaricales</taxon>
        <taxon>Marasmiineae</taxon>
        <taxon>Marasmiaceae</taxon>
        <taxon>Moniliophthora</taxon>
    </lineage>
</organism>
<accession>V2XW36</accession>
<evidence type="ECO:0000313" key="1">
    <source>
        <dbReference type="EMBL" id="ESK83599.1"/>
    </source>
</evidence>
<name>V2XW36_MONRO</name>
<dbReference type="KEGG" id="mrr:Moror_12060"/>
<dbReference type="EMBL" id="AWSO01001501">
    <property type="protein sequence ID" value="ESK83599.1"/>
    <property type="molecule type" value="Genomic_DNA"/>
</dbReference>
<dbReference type="Proteomes" id="UP000017559">
    <property type="component" value="Unassembled WGS sequence"/>
</dbReference>
<evidence type="ECO:0000313" key="2">
    <source>
        <dbReference type="Proteomes" id="UP000017559"/>
    </source>
</evidence>
<gene>
    <name evidence="1" type="ORF">Moror_12060</name>
</gene>
<proteinExistence type="predicted"/>
<keyword evidence="2" id="KW-1185">Reference proteome</keyword>